<proteinExistence type="predicted"/>
<dbReference type="OMA" id="FAFFGEH"/>
<dbReference type="EMBL" id="LDAU01000096">
    <property type="protein sequence ID" value="KRX06470.1"/>
    <property type="molecule type" value="Genomic_DNA"/>
</dbReference>
<dbReference type="Gene3D" id="3.40.50.1820">
    <property type="entry name" value="alpha/beta hydrolase"/>
    <property type="match status" value="1"/>
</dbReference>
<dbReference type="InterPro" id="IPR002925">
    <property type="entry name" value="Dienelactn_hydro"/>
</dbReference>
<feature type="domain" description="Dienelactone hydrolase" evidence="1">
    <location>
        <begin position="33"/>
        <end position="238"/>
    </location>
</feature>
<dbReference type="PANTHER" id="PTHR46623:SF6">
    <property type="entry name" value="ALPHA_BETA-HYDROLASES SUPERFAMILY PROTEIN"/>
    <property type="match status" value="1"/>
</dbReference>
<dbReference type="InParanoid" id="A0A0V0QW92"/>
<comment type="caution">
    <text evidence="2">The sequence shown here is derived from an EMBL/GenBank/DDBJ whole genome shotgun (WGS) entry which is preliminary data.</text>
</comment>
<sequence>MAEEQINPKITTRLVNIEFEVPGCENCPGYLSPNGEGSKQGLVLVQEWWGVNQSIAECADTFAKQGFRVIIADVYRGKTADSREEAGHLIQGLNWTQATKDMQGAANYLKEKLGCTKVGIVGFCMGGALTFAALSAYPDVFSAGSPYYGICDLNSFPLKNIKVPILGHFGELDDLKGFADPETAKQVEKQGKDLGLDIEIKIWPGAKHAFNNIDRPEAYDKKTADATFNETVEFFKTHLK</sequence>
<dbReference type="GO" id="GO:0016787">
    <property type="term" value="F:hydrolase activity"/>
    <property type="evidence" value="ECO:0007669"/>
    <property type="project" value="InterPro"/>
</dbReference>
<protein>
    <recommendedName>
        <fullName evidence="1">Dienelactone hydrolase domain-containing protein</fullName>
    </recommendedName>
</protein>
<keyword evidence="3" id="KW-1185">Reference proteome</keyword>
<dbReference type="PANTHER" id="PTHR46623">
    <property type="entry name" value="CARBOXYMETHYLENEBUTENOLIDASE-RELATED"/>
    <property type="match status" value="1"/>
</dbReference>
<name>A0A0V0QW92_PSEPJ</name>
<dbReference type="Proteomes" id="UP000054937">
    <property type="component" value="Unassembled WGS sequence"/>
</dbReference>
<dbReference type="OrthoDB" id="17560at2759"/>
<evidence type="ECO:0000259" key="1">
    <source>
        <dbReference type="Pfam" id="PF01738"/>
    </source>
</evidence>
<dbReference type="InterPro" id="IPR051049">
    <property type="entry name" value="Dienelactone_hydrolase-like"/>
</dbReference>
<dbReference type="Pfam" id="PF01738">
    <property type="entry name" value="DLH"/>
    <property type="match status" value="1"/>
</dbReference>
<organism evidence="2 3">
    <name type="scientific">Pseudocohnilembus persalinus</name>
    <name type="common">Ciliate</name>
    <dbReference type="NCBI Taxonomy" id="266149"/>
    <lineage>
        <taxon>Eukaryota</taxon>
        <taxon>Sar</taxon>
        <taxon>Alveolata</taxon>
        <taxon>Ciliophora</taxon>
        <taxon>Intramacronucleata</taxon>
        <taxon>Oligohymenophorea</taxon>
        <taxon>Scuticociliatia</taxon>
        <taxon>Philasterida</taxon>
        <taxon>Pseudocohnilembidae</taxon>
        <taxon>Pseudocohnilembus</taxon>
    </lineage>
</organism>
<evidence type="ECO:0000313" key="3">
    <source>
        <dbReference type="Proteomes" id="UP000054937"/>
    </source>
</evidence>
<dbReference type="SUPFAM" id="SSF53474">
    <property type="entry name" value="alpha/beta-Hydrolases"/>
    <property type="match status" value="1"/>
</dbReference>
<dbReference type="InterPro" id="IPR029058">
    <property type="entry name" value="AB_hydrolase_fold"/>
</dbReference>
<dbReference type="AlphaFoldDB" id="A0A0V0QW92"/>
<evidence type="ECO:0000313" key="2">
    <source>
        <dbReference type="EMBL" id="KRX06470.1"/>
    </source>
</evidence>
<reference evidence="2 3" key="1">
    <citation type="journal article" date="2015" name="Sci. Rep.">
        <title>Genome of the facultative scuticociliatosis pathogen Pseudocohnilembus persalinus provides insight into its virulence through horizontal gene transfer.</title>
        <authorList>
            <person name="Xiong J."/>
            <person name="Wang G."/>
            <person name="Cheng J."/>
            <person name="Tian M."/>
            <person name="Pan X."/>
            <person name="Warren A."/>
            <person name="Jiang C."/>
            <person name="Yuan D."/>
            <person name="Miao W."/>
        </authorList>
    </citation>
    <scope>NUCLEOTIDE SEQUENCE [LARGE SCALE GENOMIC DNA]</scope>
    <source>
        <strain evidence="2">36N120E</strain>
    </source>
</reference>
<gene>
    <name evidence="2" type="ORF">PPERSA_05083</name>
</gene>
<accession>A0A0V0QW92</accession>